<reference evidence="2" key="1">
    <citation type="submission" date="2022-10" db="EMBL/GenBank/DDBJ databases">
        <title>Tapping the CABI collections for fungal endophytes: first genome assemblies for Collariella, Neodidymelliopsis, Ascochyta clinopodiicola, Didymella pomorum, Didymosphaeria variabile, Neocosmospora piperis and Neocucurbitaria cava.</title>
        <authorList>
            <person name="Hill R."/>
        </authorList>
    </citation>
    <scope>NUCLEOTIDE SEQUENCE</scope>
    <source>
        <strain evidence="2">IMI 355091</strain>
    </source>
</reference>
<evidence type="ECO:0000313" key="3">
    <source>
        <dbReference type="Proteomes" id="UP001140510"/>
    </source>
</evidence>
<evidence type="ECO:0000256" key="1">
    <source>
        <dbReference type="SAM" id="SignalP"/>
    </source>
</evidence>
<dbReference type="Proteomes" id="UP001140510">
    <property type="component" value="Unassembled WGS sequence"/>
</dbReference>
<dbReference type="AlphaFoldDB" id="A0A9W8YWR7"/>
<sequence length="141" mass="15481">MRTKLSLLAVAIASLASLGGSAFVSWPRKPIDPEPLNYPPGALNDMLQNRNFQFNADCPAEPNSCGVVTFKDSRYNNFGQGSCMKVGSDVTSIYVTKCYCSLWNTCEGKSDDIYVDGMMMCQEPKTSFDKEVKYISCGGMI</sequence>
<organism evidence="2 3">
    <name type="scientific">Didymella pomorum</name>
    <dbReference type="NCBI Taxonomy" id="749634"/>
    <lineage>
        <taxon>Eukaryota</taxon>
        <taxon>Fungi</taxon>
        <taxon>Dikarya</taxon>
        <taxon>Ascomycota</taxon>
        <taxon>Pezizomycotina</taxon>
        <taxon>Dothideomycetes</taxon>
        <taxon>Pleosporomycetidae</taxon>
        <taxon>Pleosporales</taxon>
        <taxon>Pleosporineae</taxon>
        <taxon>Didymellaceae</taxon>
        <taxon>Didymella</taxon>
    </lineage>
</organism>
<feature type="chain" id="PRO_5040862019" evidence="1">
    <location>
        <begin position="23"/>
        <end position="141"/>
    </location>
</feature>
<feature type="signal peptide" evidence="1">
    <location>
        <begin position="1"/>
        <end position="22"/>
    </location>
</feature>
<evidence type="ECO:0000313" key="2">
    <source>
        <dbReference type="EMBL" id="KAJ4392665.1"/>
    </source>
</evidence>
<protein>
    <submittedName>
        <fullName evidence="2">Uncharacterized protein</fullName>
    </submittedName>
</protein>
<proteinExistence type="predicted"/>
<dbReference type="EMBL" id="JAPEVA010000217">
    <property type="protein sequence ID" value="KAJ4392665.1"/>
    <property type="molecule type" value="Genomic_DNA"/>
</dbReference>
<accession>A0A9W8YWR7</accession>
<name>A0A9W8YWR7_9PLEO</name>
<dbReference type="OrthoDB" id="3776750at2759"/>
<keyword evidence="3" id="KW-1185">Reference proteome</keyword>
<gene>
    <name evidence="2" type="ORF">N0V91_011318</name>
</gene>
<comment type="caution">
    <text evidence="2">The sequence shown here is derived from an EMBL/GenBank/DDBJ whole genome shotgun (WGS) entry which is preliminary data.</text>
</comment>
<keyword evidence="1" id="KW-0732">Signal</keyword>